<dbReference type="Proteomes" id="UP001168821">
    <property type="component" value="Unassembled WGS sequence"/>
</dbReference>
<evidence type="ECO:0000256" key="1">
    <source>
        <dbReference type="SAM" id="MobiDB-lite"/>
    </source>
</evidence>
<accession>A0AA38I6C5</accession>
<dbReference type="Pfam" id="PF08246">
    <property type="entry name" value="Inhibitor_I29"/>
    <property type="match status" value="1"/>
</dbReference>
<gene>
    <name evidence="3" type="ORF">Zmor_020152</name>
</gene>
<sequence length="89" mass="10543">MSAAAFTEAEITEKWENYKTEFGKNYPDEKEEQMRKKIFTETLLSIEEHNKKFERGEVTFSMGINNFSDQTPEERARSRGFRLPSIEKK</sequence>
<protein>
    <recommendedName>
        <fullName evidence="2">Cathepsin propeptide inhibitor domain-containing protein</fullName>
    </recommendedName>
</protein>
<dbReference type="SUPFAM" id="SSF54001">
    <property type="entry name" value="Cysteine proteinases"/>
    <property type="match status" value="1"/>
</dbReference>
<reference evidence="3" key="1">
    <citation type="journal article" date="2023" name="G3 (Bethesda)">
        <title>Whole genome assemblies of Zophobas morio and Tenebrio molitor.</title>
        <authorList>
            <person name="Kaur S."/>
            <person name="Stinson S.A."/>
            <person name="diCenzo G.C."/>
        </authorList>
    </citation>
    <scope>NUCLEOTIDE SEQUENCE</scope>
    <source>
        <strain evidence="3">QUZm001</strain>
    </source>
</reference>
<evidence type="ECO:0000313" key="4">
    <source>
        <dbReference type="Proteomes" id="UP001168821"/>
    </source>
</evidence>
<evidence type="ECO:0000259" key="2">
    <source>
        <dbReference type="SMART" id="SM00848"/>
    </source>
</evidence>
<dbReference type="InterPro" id="IPR038765">
    <property type="entry name" value="Papain-like_cys_pep_sf"/>
</dbReference>
<dbReference type="Gene3D" id="1.10.287.2250">
    <property type="match status" value="1"/>
</dbReference>
<proteinExistence type="predicted"/>
<organism evidence="3 4">
    <name type="scientific">Zophobas morio</name>
    <dbReference type="NCBI Taxonomy" id="2755281"/>
    <lineage>
        <taxon>Eukaryota</taxon>
        <taxon>Metazoa</taxon>
        <taxon>Ecdysozoa</taxon>
        <taxon>Arthropoda</taxon>
        <taxon>Hexapoda</taxon>
        <taxon>Insecta</taxon>
        <taxon>Pterygota</taxon>
        <taxon>Neoptera</taxon>
        <taxon>Endopterygota</taxon>
        <taxon>Coleoptera</taxon>
        <taxon>Polyphaga</taxon>
        <taxon>Cucujiformia</taxon>
        <taxon>Tenebrionidae</taxon>
        <taxon>Zophobas</taxon>
    </lineage>
</organism>
<feature type="region of interest" description="Disordered" evidence="1">
    <location>
        <begin position="64"/>
        <end position="89"/>
    </location>
</feature>
<keyword evidence="4" id="KW-1185">Reference proteome</keyword>
<dbReference type="EMBL" id="JALNTZ010000006">
    <property type="protein sequence ID" value="KAJ3648342.1"/>
    <property type="molecule type" value="Genomic_DNA"/>
</dbReference>
<evidence type="ECO:0000313" key="3">
    <source>
        <dbReference type="EMBL" id="KAJ3648342.1"/>
    </source>
</evidence>
<feature type="domain" description="Cathepsin propeptide inhibitor" evidence="2">
    <location>
        <begin position="15"/>
        <end position="75"/>
    </location>
</feature>
<dbReference type="InterPro" id="IPR013201">
    <property type="entry name" value="Prot_inhib_I29"/>
</dbReference>
<name>A0AA38I6C5_9CUCU</name>
<dbReference type="SMART" id="SM00848">
    <property type="entry name" value="Inhibitor_I29"/>
    <property type="match status" value="1"/>
</dbReference>
<dbReference type="AlphaFoldDB" id="A0AA38I6C5"/>
<comment type="caution">
    <text evidence="3">The sequence shown here is derived from an EMBL/GenBank/DDBJ whole genome shotgun (WGS) entry which is preliminary data.</text>
</comment>